<keyword evidence="2" id="KW-1185">Reference proteome</keyword>
<proteinExistence type="predicted"/>
<reference evidence="2" key="1">
    <citation type="journal article" date="2019" name="Int. J. Syst. Evol. Microbiol.">
        <title>The Global Catalogue of Microorganisms (GCM) 10K type strain sequencing project: providing services to taxonomists for standard genome sequencing and annotation.</title>
        <authorList>
            <consortium name="The Broad Institute Genomics Platform"/>
            <consortium name="The Broad Institute Genome Sequencing Center for Infectious Disease"/>
            <person name="Wu L."/>
            <person name="Ma J."/>
        </authorList>
    </citation>
    <scope>NUCLEOTIDE SEQUENCE [LARGE SCALE GENOMIC DNA]</scope>
    <source>
        <strain evidence="2">CECT 8551</strain>
    </source>
</reference>
<name>A0ABV8ES01_9BACT</name>
<organism evidence="1 2">
    <name type="scientific">Belliella kenyensis</name>
    <dbReference type="NCBI Taxonomy" id="1472724"/>
    <lineage>
        <taxon>Bacteria</taxon>
        <taxon>Pseudomonadati</taxon>
        <taxon>Bacteroidota</taxon>
        <taxon>Cytophagia</taxon>
        <taxon>Cytophagales</taxon>
        <taxon>Cyclobacteriaceae</taxon>
        <taxon>Belliella</taxon>
    </lineage>
</organism>
<feature type="non-terminal residue" evidence="1">
    <location>
        <position position="1"/>
    </location>
</feature>
<comment type="caution">
    <text evidence="1">The sequence shown here is derived from an EMBL/GenBank/DDBJ whole genome shotgun (WGS) entry which is preliminary data.</text>
</comment>
<sequence length="302" mass="33639">NVLSDVIENFETIIRNDTVIEEITNLVVNDIRNEGAIYEEIINLITENGGNVYYDGSQFTYIDDNGVTQIIDISEEYITTLIEANESQTLIVTIDGNQYYIAEEYLVANDGVVPTRLDPAALPAGVYLIDVVGGVINNFETIVQDVTVIEEITNLVVNDITNEGDIYEEIINLIQQGGNVYYNETTEEFYYYNEDGDIVIIDLAELIGTDVLVDNLDGSYTHTAVDGEVVTINVVEDVINNFETIVQDVTVIEEITNLVVNDITNEGDIYEEIINLITENGGNVYYDGSQFTYIDDNGVTQV</sequence>
<dbReference type="EMBL" id="JBHSAV010000077">
    <property type="protein sequence ID" value="MFC3977918.1"/>
    <property type="molecule type" value="Genomic_DNA"/>
</dbReference>
<dbReference type="RefSeq" id="WP_376856835.1">
    <property type="nucleotide sequence ID" value="NZ_JBHSAV010000077.1"/>
</dbReference>
<evidence type="ECO:0000313" key="2">
    <source>
        <dbReference type="Proteomes" id="UP001595766"/>
    </source>
</evidence>
<evidence type="ECO:0000313" key="1">
    <source>
        <dbReference type="EMBL" id="MFC3977918.1"/>
    </source>
</evidence>
<accession>A0ABV8ES01</accession>
<dbReference type="Proteomes" id="UP001595766">
    <property type="component" value="Unassembled WGS sequence"/>
</dbReference>
<protein>
    <submittedName>
        <fullName evidence="1">Uncharacterized protein</fullName>
    </submittedName>
</protein>
<gene>
    <name evidence="1" type="ORF">ACFOUP_16150</name>
</gene>
<feature type="non-terminal residue" evidence="1">
    <location>
        <position position="302"/>
    </location>
</feature>